<feature type="domain" description="UspA" evidence="4">
    <location>
        <begin position="17"/>
        <end position="154"/>
    </location>
</feature>
<dbReference type="PANTHER" id="PTHR46268">
    <property type="entry name" value="STRESS RESPONSE PROTEIN NHAX"/>
    <property type="match status" value="1"/>
</dbReference>
<dbReference type="SUPFAM" id="SSF52402">
    <property type="entry name" value="Adenine nucleotide alpha hydrolases-like"/>
    <property type="match status" value="2"/>
</dbReference>
<keyword evidence="3" id="KW-0067">ATP-binding</keyword>
<name>A0A379JM44_9NOCA</name>
<keyword evidence="6" id="KW-1185">Reference proteome</keyword>
<dbReference type="InterPro" id="IPR014729">
    <property type="entry name" value="Rossmann-like_a/b/a_fold"/>
</dbReference>
<organism evidence="5 6">
    <name type="scientific">Nocardia otitidiscaviarum</name>
    <dbReference type="NCBI Taxonomy" id="1823"/>
    <lineage>
        <taxon>Bacteria</taxon>
        <taxon>Bacillati</taxon>
        <taxon>Actinomycetota</taxon>
        <taxon>Actinomycetes</taxon>
        <taxon>Mycobacteriales</taxon>
        <taxon>Nocardiaceae</taxon>
        <taxon>Nocardia</taxon>
    </lineage>
</organism>
<evidence type="ECO:0000259" key="4">
    <source>
        <dbReference type="Pfam" id="PF00582"/>
    </source>
</evidence>
<reference evidence="5 6" key="1">
    <citation type="submission" date="2018-06" db="EMBL/GenBank/DDBJ databases">
        <authorList>
            <consortium name="Pathogen Informatics"/>
            <person name="Doyle S."/>
        </authorList>
    </citation>
    <scope>NUCLEOTIDE SEQUENCE [LARGE SCALE GENOMIC DNA]</scope>
    <source>
        <strain evidence="5 6">NCTC1934</strain>
    </source>
</reference>
<dbReference type="AlphaFoldDB" id="A0A379JM44"/>
<dbReference type="PRINTS" id="PR01438">
    <property type="entry name" value="UNVRSLSTRESS"/>
</dbReference>
<accession>A0A379JM44</accession>
<dbReference type="RefSeq" id="WP_039818610.1">
    <property type="nucleotide sequence ID" value="NZ_UGRY01000007.1"/>
</dbReference>
<gene>
    <name evidence="5" type="ORF">NCTC1934_06777</name>
</gene>
<dbReference type="Proteomes" id="UP000255467">
    <property type="component" value="Unassembled WGS sequence"/>
</dbReference>
<dbReference type="STRING" id="1406858.GCA_000710895_04138"/>
<comment type="similarity">
    <text evidence="1">Belongs to the universal stress protein A family.</text>
</comment>
<evidence type="ECO:0000313" key="6">
    <source>
        <dbReference type="Proteomes" id="UP000255467"/>
    </source>
</evidence>
<dbReference type="OrthoDB" id="3174546at2"/>
<sequence>MTAQHPDDPHQLASAAVVVGVDGSAGSDTAVGWAADYAAARQRALRLVHGLDLVGMSAVLGSYDVLIPPVIEAVREGGRVLLDRAAAIAHQRDPHLTVTVALTAQSPAALLIEESAHAYATVLGATGTAGSIAHLGSTLLAVTAHAHGAVVVVRPDPDADNAIHDSGPVVVGVDGGPVSEAAIAAAFREAAERGAELVAVHTWSDWSFGDFAGGDRLTVPESELEHREWAILAERLAGWQEKYPEVRVTRRVYPSAPTDQLRIWSRTAQLVVVGNRGRGGFPGLLLGSTTNALVQHVHCPVLVVHPADR</sequence>
<dbReference type="Pfam" id="PF00582">
    <property type="entry name" value="Usp"/>
    <property type="match status" value="2"/>
</dbReference>
<feature type="domain" description="UspA" evidence="4">
    <location>
        <begin position="168"/>
        <end position="305"/>
    </location>
</feature>
<keyword evidence="2" id="KW-0547">Nucleotide-binding</keyword>
<evidence type="ECO:0000313" key="5">
    <source>
        <dbReference type="EMBL" id="SUD49424.1"/>
    </source>
</evidence>
<evidence type="ECO:0000256" key="3">
    <source>
        <dbReference type="ARBA" id="ARBA00022840"/>
    </source>
</evidence>
<dbReference type="GO" id="GO:0005524">
    <property type="term" value="F:ATP binding"/>
    <property type="evidence" value="ECO:0007669"/>
    <property type="project" value="UniProtKB-KW"/>
</dbReference>
<proteinExistence type="inferred from homology"/>
<dbReference type="PANTHER" id="PTHR46268:SF27">
    <property type="entry name" value="UNIVERSAL STRESS PROTEIN RV2623"/>
    <property type="match status" value="1"/>
</dbReference>
<dbReference type="InterPro" id="IPR006015">
    <property type="entry name" value="Universal_stress_UspA"/>
</dbReference>
<evidence type="ECO:0000256" key="2">
    <source>
        <dbReference type="ARBA" id="ARBA00022741"/>
    </source>
</evidence>
<dbReference type="InterPro" id="IPR006016">
    <property type="entry name" value="UspA"/>
</dbReference>
<dbReference type="EMBL" id="UGRY01000007">
    <property type="protein sequence ID" value="SUD49424.1"/>
    <property type="molecule type" value="Genomic_DNA"/>
</dbReference>
<protein>
    <submittedName>
        <fullName evidence="5">Universal stress protein MSMEG_3950</fullName>
    </submittedName>
</protein>
<evidence type="ECO:0000256" key="1">
    <source>
        <dbReference type="ARBA" id="ARBA00008791"/>
    </source>
</evidence>
<dbReference type="Gene3D" id="3.40.50.620">
    <property type="entry name" value="HUPs"/>
    <property type="match status" value="2"/>
</dbReference>